<keyword evidence="11" id="KW-1185">Reference proteome</keyword>
<feature type="binding site" evidence="9">
    <location>
        <position position="145"/>
    </location>
    <ligand>
        <name>Fe(2+)</name>
        <dbReference type="ChEBI" id="CHEBI:29033"/>
    </ligand>
</feature>
<keyword evidence="4 9" id="KW-0479">Metal-binding</keyword>
<dbReference type="RefSeq" id="WP_169266584.1">
    <property type="nucleotide sequence ID" value="NZ_QMEC01000085.1"/>
</dbReference>
<evidence type="ECO:0000256" key="3">
    <source>
        <dbReference type="ARBA" id="ARBA00022605"/>
    </source>
</evidence>
<feature type="binding site" evidence="9">
    <location>
        <position position="106"/>
    </location>
    <ligand>
        <name>Fe(2+)</name>
        <dbReference type="ChEBI" id="CHEBI:29033"/>
    </ligand>
</feature>
<dbReference type="HAMAP" id="MF_01682">
    <property type="entry name" value="Salvage_MtnD"/>
    <property type="match status" value="1"/>
</dbReference>
<dbReference type="PANTHER" id="PTHR23418">
    <property type="entry name" value="ACIREDUCTONE DIOXYGENASE"/>
    <property type="match status" value="1"/>
</dbReference>
<protein>
    <recommendedName>
        <fullName evidence="9">Acireductone dioxygenase</fullName>
    </recommendedName>
    <alternativeName>
        <fullName evidence="9">1,2-dihydroxy-3-keto-5-methylthiopentene dioxygenase</fullName>
        <shortName evidence="9">DHK-MTPene dioxygenase</shortName>
    </alternativeName>
    <alternativeName>
        <fullName evidence="9">Acireductone dioxygenase (Fe(2+)-requiring)</fullName>
        <shortName evidence="9">ARD'</shortName>
        <shortName evidence="9">Fe-ARD</shortName>
        <ecNumber evidence="9">1.13.11.54</ecNumber>
    </alternativeName>
    <alternativeName>
        <fullName evidence="9">Acireductone dioxygenase (Ni(2+)-requiring)</fullName>
        <shortName evidence="9">ARD</shortName>
        <shortName evidence="9">Ni-ARD</shortName>
        <ecNumber evidence="9">1.13.11.53</ecNumber>
    </alternativeName>
</protein>
<dbReference type="InterPro" id="IPR004313">
    <property type="entry name" value="ARD"/>
</dbReference>
<proteinExistence type="inferred from homology"/>
<evidence type="ECO:0000313" key="10">
    <source>
        <dbReference type="EMBL" id="NMF65000.1"/>
    </source>
</evidence>
<keyword evidence="6 9" id="KW-0560">Oxidoreductase</keyword>
<dbReference type="InterPro" id="IPR023956">
    <property type="entry name" value="ARD_bac"/>
</dbReference>
<feature type="binding site" evidence="9">
    <location>
        <position position="100"/>
    </location>
    <ligand>
        <name>Ni(2+)</name>
        <dbReference type="ChEBI" id="CHEBI:49786"/>
    </ligand>
</feature>
<comment type="cofactor">
    <cofactor evidence="9">
        <name>Fe(2+)</name>
        <dbReference type="ChEBI" id="CHEBI:29033"/>
    </cofactor>
    <text evidence="9">Binds 1 Fe(2+) cation per monomer.</text>
</comment>
<comment type="similarity">
    <text evidence="9">Belongs to the acireductone dioxygenase (ARD) family.</text>
</comment>
<evidence type="ECO:0000256" key="1">
    <source>
        <dbReference type="ARBA" id="ARBA00000428"/>
    </source>
</evidence>
<comment type="catalytic activity">
    <reaction evidence="1 9">
        <text>1,2-dihydroxy-5-(methylsulfanyl)pent-1-en-3-one + O2 = 4-methylsulfanyl-2-oxobutanoate + formate + 2 H(+)</text>
        <dbReference type="Rhea" id="RHEA:24504"/>
        <dbReference type="ChEBI" id="CHEBI:15378"/>
        <dbReference type="ChEBI" id="CHEBI:15379"/>
        <dbReference type="ChEBI" id="CHEBI:15740"/>
        <dbReference type="ChEBI" id="CHEBI:16723"/>
        <dbReference type="ChEBI" id="CHEBI:49252"/>
        <dbReference type="EC" id="1.13.11.54"/>
    </reaction>
</comment>
<feature type="binding site" evidence="9">
    <location>
        <position position="106"/>
    </location>
    <ligand>
        <name>Ni(2+)</name>
        <dbReference type="ChEBI" id="CHEBI:49786"/>
    </ligand>
</feature>
<keyword evidence="5 9" id="KW-0223">Dioxygenase</keyword>
<feature type="site" description="Important to generate the dianion" evidence="9">
    <location>
        <position position="108"/>
    </location>
</feature>
<evidence type="ECO:0000256" key="2">
    <source>
        <dbReference type="ARBA" id="ARBA00022596"/>
    </source>
</evidence>
<comment type="catalytic activity">
    <reaction evidence="9">
        <text>1,2-dihydroxy-5-(methylsulfanyl)pent-1-en-3-one + O2 = 3-(methylsulfanyl)propanoate + CO + formate + 2 H(+)</text>
        <dbReference type="Rhea" id="RHEA:14161"/>
        <dbReference type="ChEBI" id="CHEBI:15378"/>
        <dbReference type="ChEBI" id="CHEBI:15379"/>
        <dbReference type="ChEBI" id="CHEBI:15740"/>
        <dbReference type="ChEBI" id="CHEBI:17245"/>
        <dbReference type="ChEBI" id="CHEBI:49016"/>
        <dbReference type="ChEBI" id="CHEBI:49252"/>
        <dbReference type="EC" id="1.13.11.53"/>
    </reaction>
</comment>
<dbReference type="EC" id="1.13.11.54" evidence="9"/>
<organism evidence="10 11">
    <name type="scientific">Brasilonema octagenarum UFV-OR1</name>
    <dbReference type="NCBI Taxonomy" id="417115"/>
    <lineage>
        <taxon>Bacteria</taxon>
        <taxon>Bacillati</taxon>
        <taxon>Cyanobacteriota</taxon>
        <taxon>Cyanophyceae</taxon>
        <taxon>Nostocales</taxon>
        <taxon>Scytonemataceae</taxon>
        <taxon>Brasilonema</taxon>
        <taxon>Octagenarum group</taxon>
    </lineage>
</organism>
<name>A0ABX1M8U7_9CYAN</name>
<evidence type="ECO:0000256" key="7">
    <source>
        <dbReference type="ARBA" id="ARBA00023004"/>
    </source>
</evidence>
<dbReference type="Gene3D" id="2.60.120.10">
    <property type="entry name" value="Jelly Rolls"/>
    <property type="match status" value="1"/>
</dbReference>
<dbReference type="EC" id="1.13.11.53" evidence="9"/>
<dbReference type="InterPro" id="IPR011051">
    <property type="entry name" value="RmlC_Cupin_sf"/>
</dbReference>
<comment type="subunit">
    <text evidence="9">Monomer.</text>
</comment>
<evidence type="ECO:0000256" key="9">
    <source>
        <dbReference type="HAMAP-Rule" id="MF_01682"/>
    </source>
</evidence>
<dbReference type="PANTHER" id="PTHR23418:SF0">
    <property type="entry name" value="ACIREDUCTONE DIOXYGENASE"/>
    <property type="match status" value="1"/>
</dbReference>
<dbReference type="Pfam" id="PF03079">
    <property type="entry name" value="ARD"/>
    <property type="match status" value="1"/>
</dbReference>
<feature type="binding site" evidence="9">
    <location>
        <position position="102"/>
    </location>
    <ligand>
        <name>Ni(2+)</name>
        <dbReference type="ChEBI" id="CHEBI:49786"/>
    </ligand>
</feature>
<feature type="binding site" evidence="9">
    <location>
        <position position="100"/>
    </location>
    <ligand>
        <name>Fe(2+)</name>
        <dbReference type="ChEBI" id="CHEBI:29033"/>
    </ligand>
</feature>
<dbReference type="GO" id="GO:0051213">
    <property type="term" value="F:dioxygenase activity"/>
    <property type="evidence" value="ECO:0007669"/>
    <property type="project" value="UniProtKB-KW"/>
</dbReference>
<evidence type="ECO:0000256" key="5">
    <source>
        <dbReference type="ARBA" id="ARBA00022964"/>
    </source>
</evidence>
<dbReference type="InterPro" id="IPR014710">
    <property type="entry name" value="RmlC-like_jellyroll"/>
</dbReference>
<evidence type="ECO:0000256" key="8">
    <source>
        <dbReference type="ARBA" id="ARBA00023167"/>
    </source>
</evidence>
<gene>
    <name evidence="9" type="primary">mtnD</name>
    <name evidence="10" type="ORF">DP115_20395</name>
</gene>
<dbReference type="CDD" id="cd02232">
    <property type="entry name" value="cupin_ARD"/>
    <property type="match status" value="1"/>
</dbReference>
<comment type="function">
    <text evidence="9">Catalyzes 2 different reactions between oxygene and the acireductone 1,2-dihydroxy-3-keto-5-methylthiopentene (DHK-MTPene) depending upon the metal bound in the active site. Fe-containing acireductone dioxygenase (Fe-ARD) produces formate and 2-keto-4-methylthiobutyrate (KMTB), the alpha-ketoacid precursor of methionine in the methionine recycle pathway. Ni-containing acireductone dioxygenase (Ni-ARD) produces methylthiopropionate, carbon monoxide and formate, and does not lie on the methionine recycle pathway.</text>
</comment>
<keyword evidence="2 9" id="KW-0533">Nickel</keyword>
<feature type="site" description="May play a role in transmitting local conformational changes" evidence="9">
    <location>
        <position position="105"/>
    </location>
</feature>
<keyword evidence="8 9" id="KW-0486">Methionine biosynthesis</keyword>
<reference evidence="10 11" key="1">
    <citation type="submission" date="2018-06" db="EMBL/GenBank/DDBJ databases">
        <title>Comparative genomics of Brasilonema spp. strains.</title>
        <authorList>
            <person name="Alvarenga D.O."/>
            <person name="Fiore M.F."/>
            <person name="Varani A.M."/>
        </authorList>
    </citation>
    <scope>NUCLEOTIDE SEQUENCE [LARGE SCALE GENOMIC DNA]</scope>
    <source>
        <strain evidence="10 11">UFV-OR1</strain>
    </source>
</reference>
<dbReference type="Proteomes" id="UP000762253">
    <property type="component" value="Unassembled WGS sequence"/>
</dbReference>
<keyword evidence="7 9" id="KW-0408">Iron</keyword>
<evidence type="ECO:0000256" key="6">
    <source>
        <dbReference type="ARBA" id="ARBA00023002"/>
    </source>
</evidence>
<accession>A0ABX1M8U7</accession>
<comment type="cofactor">
    <cofactor evidence="9">
        <name>Ni(2+)</name>
        <dbReference type="ChEBI" id="CHEBI:49786"/>
    </cofactor>
    <text evidence="9">Binds 1 nickel ion per monomer.</text>
</comment>
<sequence length="190" mass="22196">MAILQLEDGTRYTDLQDISRELAPLNIQLNRWAVGESQHLRELISQDSLNEDEKEQVLKSLDKYFQQLQQTAGYQTRDLIVLHPGMPNLDAMMTKFDKIHTHSEDEVRYIIDGEAIFGFVRPDDSQVELTIQPQEYINVPAKTEHWFYLTPARRVKAVRYFTGSQGWTPEYTGREIHTRQVVTKVQMKTQ</sequence>
<dbReference type="SUPFAM" id="SSF51182">
    <property type="entry name" value="RmlC-like cupins"/>
    <property type="match status" value="1"/>
</dbReference>
<keyword evidence="3 9" id="KW-0028">Amino-acid biosynthesis</keyword>
<feature type="binding site" evidence="9">
    <location>
        <position position="145"/>
    </location>
    <ligand>
        <name>Ni(2+)</name>
        <dbReference type="ChEBI" id="CHEBI:49786"/>
    </ligand>
</feature>
<comment type="caution">
    <text evidence="9">Lacks conserved residue(s) required for the propagation of feature annotation.</text>
</comment>
<comment type="pathway">
    <text evidence="9">Amino-acid biosynthesis; L-methionine biosynthesis via salvage pathway; L-methionine from S-methyl-5-thio-alpha-D-ribose 1-phosphate: step 5/6.</text>
</comment>
<evidence type="ECO:0000313" key="11">
    <source>
        <dbReference type="Proteomes" id="UP000762253"/>
    </source>
</evidence>
<dbReference type="EMBL" id="QMEC01000085">
    <property type="protein sequence ID" value="NMF65000.1"/>
    <property type="molecule type" value="Genomic_DNA"/>
</dbReference>
<feature type="binding site" evidence="9">
    <location>
        <position position="102"/>
    </location>
    <ligand>
        <name>Fe(2+)</name>
        <dbReference type="ChEBI" id="CHEBI:29033"/>
    </ligand>
</feature>
<evidence type="ECO:0000256" key="4">
    <source>
        <dbReference type="ARBA" id="ARBA00022723"/>
    </source>
</evidence>
<comment type="caution">
    <text evidence="10">The sequence shown here is derived from an EMBL/GenBank/DDBJ whole genome shotgun (WGS) entry which is preliminary data.</text>
</comment>